<protein>
    <recommendedName>
        <fullName evidence="3">Leucine-rich repeat domain-containing protein</fullName>
    </recommendedName>
</protein>
<dbReference type="AlphaFoldDB" id="A0A0A0BN11"/>
<reference evidence="1 2" key="1">
    <citation type="submission" date="2013-08" db="EMBL/GenBank/DDBJ databases">
        <title>Genome sequencing of Cellulomonas bogoriensis 69B4.</title>
        <authorList>
            <person name="Chen F."/>
            <person name="Li Y."/>
            <person name="Wang G."/>
        </authorList>
    </citation>
    <scope>NUCLEOTIDE SEQUENCE [LARGE SCALE GENOMIC DNA]</scope>
    <source>
        <strain evidence="1 2">69B4</strain>
    </source>
</reference>
<organism evidence="1 2">
    <name type="scientific">Cellulomonas bogoriensis 69B4 = DSM 16987</name>
    <dbReference type="NCBI Taxonomy" id="1386082"/>
    <lineage>
        <taxon>Bacteria</taxon>
        <taxon>Bacillati</taxon>
        <taxon>Actinomycetota</taxon>
        <taxon>Actinomycetes</taxon>
        <taxon>Micrococcales</taxon>
        <taxon>Cellulomonadaceae</taxon>
        <taxon>Cellulomonas</taxon>
    </lineage>
</organism>
<dbReference type="RefSeq" id="WP_052105535.1">
    <property type="nucleotide sequence ID" value="NZ_AXCZ01000196.1"/>
</dbReference>
<keyword evidence="2" id="KW-1185">Reference proteome</keyword>
<gene>
    <name evidence="1" type="ORF">N869_02010</name>
</gene>
<evidence type="ECO:0008006" key="3">
    <source>
        <dbReference type="Google" id="ProtNLM"/>
    </source>
</evidence>
<dbReference type="Gene3D" id="3.80.10.10">
    <property type="entry name" value="Ribonuclease Inhibitor"/>
    <property type="match status" value="1"/>
</dbReference>
<name>A0A0A0BN11_9CELL</name>
<dbReference type="Proteomes" id="UP000054314">
    <property type="component" value="Unassembled WGS sequence"/>
</dbReference>
<dbReference type="SUPFAM" id="SSF52058">
    <property type="entry name" value="L domain-like"/>
    <property type="match status" value="1"/>
</dbReference>
<dbReference type="EMBL" id="AXCZ01000196">
    <property type="protein sequence ID" value="KGM09341.1"/>
    <property type="molecule type" value="Genomic_DNA"/>
</dbReference>
<accession>A0A0A0BN11</accession>
<evidence type="ECO:0000313" key="2">
    <source>
        <dbReference type="Proteomes" id="UP000054314"/>
    </source>
</evidence>
<sequence>HTSIVKSPYDGSITDLEFLRFFPELRRFSADAMYSNLADIDGLRHLSQDLRSLTLGQTKRKLSLRPLARFSQLRELYLEGHTKDIAVVAGLTEMRRLTFRSITLPDLTLFAPLDKLEALDLKLGGTSNLAGIEAFQRLRYLELWMIRGFADLEPITACRSLEMLFLQALKNVTALPDLSSLPRLMRVHLETMKGLRDFSPLLTAPALEEVLLIDMGHLAPQDLAVLATHPNRKRASVGLGSDRKNAAVKQLLRLPKAPYDKEAFLGDLSA</sequence>
<evidence type="ECO:0000313" key="1">
    <source>
        <dbReference type="EMBL" id="KGM09341.1"/>
    </source>
</evidence>
<feature type="non-terminal residue" evidence="1">
    <location>
        <position position="1"/>
    </location>
</feature>
<dbReference type="InterPro" id="IPR032675">
    <property type="entry name" value="LRR_dom_sf"/>
</dbReference>
<comment type="caution">
    <text evidence="1">The sequence shown here is derived from an EMBL/GenBank/DDBJ whole genome shotgun (WGS) entry which is preliminary data.</text>
</comment>
<proteinExistence type="predicted"/>